<reference evidence="2" key="2">
    <citation type="journal article" date="2013" name="Stand. Genomic Sci.">
        <title>Complete genome sequence of Desulfocapsa sulfexigens, a marine deltaproteobacterium specialized in disproportionating inorganic sulfur compounds.</title>
        <authorList>
            <person name="Finster K.W."/>
            <person name="Kjeldsen K.U."/>
            <person name="Kube M."/>
            <person name="Reinhardt R."/>
            <person name="Mussmann M."/>
            <person name="Amann R."/>
            <person name="Schreiber L."/>
        </authorList>
    </citation>
    <scope>NUCLEOTIDE SEQUENCE [LARGE SCALE GENOMIC DNA]</scope>
    <source>
        <strain evidence="2">DSM 10523 / SB164P1</strain>
    </source>
</reference>
<dbReference type="AlphaFoldDB" id="M1WMB6"/>
<dbReference type="HOGENOM" id="CLU_709259_0_0_7"/>
<dbReference type="EMBL" id="FO203427">
    <property type="protein sequence ID" value="CCH49320.1"/>
    <property type="molecule type" value="Genomic_DNA"/>
</dbReference>
<organism evidence="1 2">
    <name type="scientific">Pseudodesulfovibrio piezophilus (strain DSM 21447 / JCM 15486 / C1TLV30)</name>
    <name type="common">Desulfovibrio piezophilus</name>
    <dbReference type="NCBI Taxonomy" id="1322246"/>
    <lineage>
        <taxon>Bacteria</taxon>
        <taxon>Pseudomonadati</taxon>
        <taxon>Thermodesulfobacteriota</taxon>
        <taxon>Desulfovibrionia</taxon>
        <taxon>Desulfovibrionales</taxon>
        <taxon>Desulfovibrionaceae</taxon>
    </lineage>
</organism>
<keyword evidence="1" id="KW-0808">Transferase</keyword>
<dbReference type="Gene3D" id="3.90.550.10">
    <property type="entry name" value="Spore Coat Polysaccharide Biosynthesis Protein SpsA, Chain A"/>
    <property type="match status" value="1"/>
</dbReference>
<dbReference type="Pfam" id="PF02348">
    <property type="entry name" value="CTP_transf_3"/>
    <property type="match status" value="1"/>
</dbReference>
<protein>
    <submittedName>
        <fullName evidence="1">Acylneuraminate cytidylyltransferase (Modular protein)</fullName>
    </submittedName>
</protein>
<dbReference type="InterPro" id="IPR029044">
    <property type="entry name" value="Nucleotide-diphossugar_trans"/>
</dbReference>
<dbReference type="eggNOG" id="COG1083">
    <property type="taxonomic scope" value="Bacteria"/>
</dbReference>
<dbReference type="BioCyc" id="DPIE1322246:BN4_RS10480-MONOMER"/>
<evidence type="ECO:0000313" key="1">
    <source>
        <dbReference type="EMBL" id="CCH49320.1"/>
    </source>
</evidence>
<evidence type="ECO:0000313" key="2">
    <source>
        <dbReference type="Proteomes" id="UP000011724"/>
    </source>
</evidence>
<name>M1WMB6_PSEP2</name>
<dbReference type="STRING" id="1322246.BN4_12085"/>
<dbReference type="RefSeq" id="WP_015415364.1">
    <property type="nucleotide sequence ID" value="NC_020409.1"/>
</dbReference>
<proteinExistence type="predicted"/>
<dbReference type="GO" id="GO:0008781">
    <property type="term" value="F:N-acylneuraminate cytidylyltransferase activity"/>
    <property type="evidence" value="ECO:0007669"/>
    <property type="project" value="TreeGrafter"/>
</dbReference>
<dbReference type="InterPro" id="IPR050793">
    <property type="entry name" value="CMP-NeuNAc_synthase"/>
</dbReference>
<dbReference type="OrthoDB" id="9805604at2"/>
<reference evidence="1 2" key="1">
    <citation type="journal article" date="2013" name="PLoS ONE">
        <title>The first genomic and proteomic characterization of a deep-sea sulfate reducer: insights into the piezophilic lifestyle of Desulfovibrio piezophilus.</title>
        <authorList>
            <person name="Pradel N."/>
            <person name="Ji B."/>
            <person name="Gimenez G."/>
            <person name="Talla E."/>
            <person name="Lenoble P."/>
            <person name="Garel M."/>
            <person name="Tamburini C."/>
            <person name="Fourquet P."/>
            <person name="Lebrun R."/>
            <person name="Bertin P."/>
            <person name="Denis Y."/>
            <person name="Pophillat M."/>
            <person name="Barbe V."/>
            <person name="Ollivier B."/>
            <person name="Dolla A."/>
        </authorList>
    </citation>
    <scope>NUCLEOTIDE SEQUENCE [LARGE SCALE GENOMIC DNA]</scope>
    <source>
        <strain evidence="2">DSM 10523 / SB164P1</strain>
    </source>
</reference>
<keyword evidence="2" id="KW-1185">Reference proteome</keyword>
<gene>
    <name evidence="1" type="ordered locus">BN4_12085</name>
</gene>
<sequence>MKIGALIPARNGSKRIKKKNIKMLGDRPLICWTIDTLLQSAVFDTITVSTESGEVARVVNEYYPGDTVRVLDRPDSLAHDDAPLSGVIEHYLSGNDYEYFGLFMPTYPFRKVEQLREAAYAIQTRYPWRVLSKSSRQYASMDYYYPHEAGVKRVFRLHPMFCPSSNSTYVFSHRNCYDNRWMQYGISAAERLYTMQVDHIESVDIDTPEDFAKAQMIAEGRPPVVRAPVSTRFGDWVTVTPKGVDAEKFMHFVGQERLADTKKPLLILGTATPPLNFYTIMNNAVRMYYMDREAATCFQSDKVNLTGNSAYIPKHFLHDQHYRIMRVPELGKDADHKVWSHAEQREMGWPHGGFHNDSQGLYFGSEYGDDVLPNDRVIWQEELAKQDFYLDPIEYL</sequence>
<dbReference type="Proteomes" id="UP000011724">
    <property type="component" value="Chromosome"/>
</dbReference>
<dbReference type="SUPFAM" id="SSF53448">
    <property type="entry name" value="Nucleotide-diphospho-sugar transferases"/>
    <property type="match status" value="1"/>
</dbReference>
<dbReference type="PANTHER" id="PTHR21485">
    <property type="entry name" value="HAD SUPERFAMILY MEMBERS CMAS AND KDSC"/>
    <property type="match status" value="1"/>
</dbReference>
<dbReference type="PATRIC" id="fig|879567.3.peg.2218"/>
<dbReference type="KEGG" id="dpi:BN4_12085"/>
<dbReference type="InterPro" id="IPR003329">
    <property type="entry name" value="Cytidylyl_trans"/>
</dbReference>
<keyword evidence="1" id="KW-0548">Nucleotidyltransferase</keyword>
<accession>M1WMB6</accession>
<dbReference type="PANTHER" id="PTHR21485:SF6">
    <property type="entry name" value="N-ACYLNEURAMINATE CYTIDYLYLTRANSFERASE-RELATED"/>
    <property type="match status" value="1"/>
</dbReference>